<evidence type="ECO:0000256" key="10">
    <source>
        <dbReference type="ARBA" id="ARBA00022843"/>
    </source>
</evidence>
<dbReference type="Gene3D" id="1.25.40.300">
    <property type="entry name" value="Putative secreted effector protein"/>
    <property type="match status" value="1"/>
</dbReference>
<feature type="domain" description="E3 ubiquitin ligase SopA-like central" evidence="16">
    <location>
        <begin position="327"/>
        <end position="457"/>
    </location>
</feature>
<dbReference type="InterPro" id="IPR025726">
    <property type="entry name" value="SopA-like_central"/>
</dbReference>
<evidence type="ECO:0000256" key="1">
    <source>
        <dbReference type="ARBA" id="ARBA00000885"/>
    </source>
</evidence>
<dbReference type="InterPro" id="IPR038270">
    <property type="entry name" value="SopA-like_catalytic_sf"/>
</dbReference>
<dbReference type="Gene3D" id="3.40.1850.10">
    <property type="entry name" value="HECT-like ubiquitin ligase"/>
    <property type="match status" value="1"/>
</dbReference>
<keyword evidence="7" id="KW-0964">Secreted</keyword>
<evidence type="ECO:0000256" key="13">
    <source>
        <dbReference type="ARBA" id="ARBA00030158"/>
    </source>
</evidence>
<dbReference type="PANTHER" id="PTHR14136:SF17">
    <property type="entry name" value="BTB_POZ DOMAIN-CONTAINING PROTEIN KCTD9"/>
    <property type="match status" value="1"/>
</dbReference>
<evidence type="ECO:0000256" key="3">
    <source>
        <dbReference type="ARBA" id="ARBA00004613"/>
    </source>
</evidence>
<evidence type="ECO:0000256" key="9">
    <source>
        <dbReference type="ARBA" id="ARBA00022786"/>
    </source>
</evidence>
<reference evidence="17 18" key="1">
    <citation type="submission" date="2023-04" db="EMBL/GenBank/DDBJ databases">
        <title>Genome dynamics across the evolutionary transition to endosymbiosis.</title>
        <authorList>
            <person name="Siozios S."/>
            <person name="Nadal-Jimenez P."/>
            <person name="Azagi T."/>
            <person name="Sprong H."/>
            <person name="Frost C.L."/>
            <person name="Parratt S.R."/>
            <person name="Taylor G."/>
            <person name="Brettell L."/>
            <person name="Lew K.C."/>
            <person name="Croft L."/>
            <person name="King K.C."/>
            <person name="Brockhurst M.A."/>
            <person name="Hypsa V."/>
            <person name="Novakova E."/>
            <person name="Darby A.C."/>
            <person name="Hurst G.D.D."/>
        </authorList>
    </citation>
    <scope>NUCLEOTIDE SEQUENCE [LARGE SCALE GENOMIC DNA]</scope>
    <source>
        <strain evidence="18">aApi_AU</strain>
    </source>
</reference>
<evidence type="ECO:0000256" key="6">
    <source>
        <dbReference type="ARBA" id="ARBA00021624"/>
    </source>
</evidence>
<sequence length="736" mass="82314">MRVITTKRADVIVNSANSASDSSSRFQRLSHTISTIYNNHKVVVHRNNCQRIKKLINKDCHFVSQFLIKIRLSGNNLSGIDLQDANLASLPLSRVNLSHAELQYADLNHSKLKNELLIAANLTKTNLSRANLRGADLHDADLSGADLGGANLRGANLQGANLRGVNLTDVDLFSVDLRAADLAGANLTNVKLIGAKLAGASFRGANFAKVNLLGVDLRKVDLREVDFRKTNIYITTLRGINLSGANLSGKNLSGMDLRGADLSGADLSSADLCGANLSQAKLAGTNLCDINLPCWNQDNLDRYLNHINNRYSLLKTIASIDVKYHNEKIALVHQLINSLDQRSADISLSSVVEPLLDTLASVSYNQDQKIINWLNNNILPLYLAKYDTSRMPVVTYPLLATLLRCINKHQELMFSHNGAFIQLILQTMAGDSCLRHQTKTLYHHYLQDNRVAFYTMNPDFGNYAGNPDWSDKNADNFILLSRQQNSDYAMMMSQNQLQQMLDVQGKKADINWYGFYLYQGQENISPADYQLDTLFQHHFKLFMANYRFHQQQAKFGQLLATLQLGELQPIFQTAITKAFCKIKLIDFDSQTKLATIFNDKFEPYTENGVTGYRLTADYTQQLQQAYHLSNADKPTQAKILLSLAAVFSKYSSSAIFGTETESPNALRYFAFALMEQAYQLAPGIFSSEEQYQDWSNRLLGYDNAFSCTAVLFTIMVNHIKQHFPTTLAGIVPPAWS</sequence>
<dbReference type="Pfam" id="PF13979">
    <property type="entry name" value="SopA_C"/>
    <property type="match status" value="1"/>
</dbReference>
<keyword evidence="10" id="KW-0832">Ubl conjugation</keyword>
<evidence type="ECO:0000256" key="8">
    <source>
        <dbReference type="ARBA" id="ARBA00022679"/>
    </source>
</evidence>
<evidence type="ECO:0000256" key="5">
    <source>
        <dbReference type="ARBA" id="ARBA00012485"/>
    </source>
</evidence>
<dbReference type="InterPro" id="IPR025725">
    <property type="entry name" value="SopA-like_cat"/>
</dbReference>
<dbReference type="Pfam" id="PF13981">
    <property type="entry name" value="SopA"/>
    <property type="match status" value="1"/>
</dbReference>
<comment type="subcellular location">
    <subcellularLocation>
        <location evidence="2">Host cell</location>
    </subcellularLocation>
    <subcellularLocation>
        <location evidence="3">Secreted</location>
    </subcellularLocation>
</comment>
<evidence type="ECO:0000256" key="14">
    <source>
        <dbReference type="ARBA" id="ARBA00032669"/>
    </source>
</evidence>
<dbReference type="PANTHER" id="PTHR14136">
    <property type="entry name" value="BTB_POZ DOMAIN-CONTAINING PROTEIN KCTD9"/>
    <property type="match status" value="1"/>
</dbReference>
<keyword evidence="8" id="KW-0808">Transferase</keyword>
<keyword evidence="18" id="KW-1185">Reference proteome</keyword>
<proteinExistence type="inferred from homology"/>
<evidence type="ECO:0000313" key="18">
    <source>
        <dbReference type="Proteomes" id="UP001231859"/>
    </source>
</evidence>
<evidence type="ECO:0000313" key="17">
    <source>
        <dbReference type="EMBL" id="WGO84723.1"/>
    </source>
</evidence>
<dbReference type="EMBL" id="CP123759">
    <property type="protein sequence ID" value="WGO84723.1"/>
    <property type="molecule type" value="Genomic_DNA"/>
</dbReference>
<accession>A0ABY8P5F7</accession>
<dbReference type="Gene3D" id="1.10.4140.10">
    <property type="entry name" value="effector protein (NleL)"/>
    <property type="match status" value="1"/>
</dbReference>
<evidence type="ECO:0000256" key="2">
    <source>
        <dbReference type="ARBA" id="ARBA00004340"/>
    </source>
</evidence>
<evidence type="ECO:0000256" key="7">
    <source>
        <dbReference type="ARBA" id="ARBA00022525"/>
    </source>
</evidence>
<name>A0ABY8P5F7_9GAMM</name>
<organism evidence="17 18">
    <name type="scientific">Arsenophonus apicola</name>
    <dbReference type="NCBI Taxonomy" id="2879119"/>
    <lineage>
        <taxon>Bacteria</taxon>
        <taxon>Pseudomonadati</taxon>
        <taxon>Pseudomonadota</taxon>
        <taxon>Gammaproteobacteria</taxon>
        <taxon>Enterobacterales</taxon>
        <taxon>Morganellaceae</taxon>
        <taxon>Arsenophonus</taxon>
    </lineage>
</organism>
<evidence type="ECO:0000256" key="11">
    <source>
        <dbReference type="ARBA" id="ARBA00023026"/>
    </source>
</evidence>
<dbReference type="Gene3D" id="2.160.20.80">
    <property type="entry name" value="E3 ubiquitin-protein ligase SopA"/>
    <property type="match status" value="2"/>
</dbReference>
<comment type="catalytic activity">
    <reaction evidence="1">
        <text>S-ubiquitinyl-[E2 ubiquitin-conjugating enzyme]-L-cysteine + [acceptor protein]-L-lysine = [E2 ubiquitin-conjugating enzyme]-L-cysteine + N(6)-ubiquitinyl-[acceptor protein]-L-lysine.</text>
        <dbReference type="EC" id="2.3.2.26"/>
    </reaction>
</comment>
<evidence type="ECO:0000259" key="15">
    <source>
        <dbReference type="Pfam" id="PF13979"/>
    </source>
</evidence>
<feature type="domain" description="E3 ubiquitin-protein ligase SopA-like catalytic" evidence="15">
    <location>
        <begin position="565"/>
        <end position="735"/>
    </location>
</feature>
<dbReference type="RefSeq" id="WP_280939680.1">
    <property type="nucleotide sequence ID" value="NZ_CP123759.1"/>
</dbReference>
<dbReference type="Proteomes" id="UP001231859">
    <property type="component" value="Chromosome"/>
</dbReference>
<protein>
    <recommendedName>
        <fullName evidence="6">E3 ubiquitin-protein ligase SopA</fullName>
        <ecNumber evidence="5">2.3.2.26</ecNumber>
    </recommendedName>
    <alternativeName>
        <fullName evidence="14">HECT-type E3 ubiquitin transferase SopA</fullName>
    </alternativeName>
    <alternativeName>
        <fullName evidence="12">Salmonella outer protein A</fullName>
    </alternativeName>
    <alternativeName>
        <fullName evidence="13">Secreted effector protein SopA</fullName>
    </alternativeName>
</protein>
<dbReference type="EC" id="2.3.2.26" evidence="5"/>
<gene>
    <name evidence="17" type="ORF">QG404_07640</name>
</gene>
<keyword evidence="9" id="KW-0833">Ubl conjugation pathway</keyword>
<keyword evidence="11" id="KW-0843">Virulence</keyword>
<evidence type="ECO:0000256" key="4">
    <source>
        <dbReference type="ARBA" id="ARBA00006549"/>
    </source>
</evidence>
<evidence type="ECO:0000259" key="16">
    <source>
        <dbReference type="Pfam" id="PF13981"/>
    </source>
</evidence>
<dbReference type="SUPFAM" id="SSF141571">
    <property type="entry name" value="Pentapeptide repeat-like"/>
    <property type="match status" value="2"/>
</dbReference>
<evidence type="ECO:0000256" key="12">
    <source>
        <dbReference type="ARBA" id="ARBA00029915"/>
    </source>
</evidence>
<dbReference type="Pfam" id="PF00805">
    <property type="entry name" value="Pentapeptide"/>
    <property type="match status" value="4"/>
</dbReference>
<dbReference type="InterPro" id="IPR001646">
    <property type="entry name" value="5peptide_repeat"/>
</dbReference>
<comment type="similarity">
    <text evidence="4">Belongs to the SopA E3 ligase family.</text>
</comment>
<dbReference type="InterPro" id="IPR051082">
    <property type="entry name" value="Pentapeptide-BTB/POZ_domain"/>
</dbReference>